<reference evidence="3" key="1">
    <citation type="submission" date="2023-10" db="EMBL/GenBank/DDBJ databases">
        <authorList>
            <person name="Chen Y."/>
            <person name="Shah S."/>
            <person name="Dougan E. K."/>
            <person name="Thang M."/>
            <person name="Chan C."/>
        </authorList>
    </citation>
    <scope>NUCLEOTIDE SEQUENCE [LARGE SCALE GENOMIC DNA]</scope>
</reference>
<dbReference type="Pfam" id="PF13301">
    <property type="entry name" value="DUF4079"/>
    <property type="match status" value="1"/>
</dbReference>
<evidence type="ECO:0000313" key="4">
    <source>
        <dbReference type="Proteomes" id="UP001189429"/>
    </source>
</evidence>
<accession>A0ABN9V6S0</accession>
<keyword evidence="2" id="KW-1133">Transmembrane helix</keyword>
<sequence>AARFLSPGASRARHKDPSPSRPELMAPAASRRSRLLGCALALLAVGAPLRAALLPAFVPAPARAGAPTAAAAAAAVAGVLPEAALAKGGVWGPLEGKASSLVHPFVMAILFLTTAYTGYLGWQWRQLRTVGADLTVLKKQYKEAEGPDGEVSSAAAAMMKDRDRRADRHAEGARRRQVQGPFEDRHHQISSLLLGGGIFFTAYGTFNTFFRAEKLFPGPHLYAGVGICVIWALAAACVPWMEKGNETARTAHIGLNVICFLLFTWQLFTGFEIFLKVLGAPIPWF</sequence>
<dbReference type="PANTHER" id="PTHR34679">
    <property type="match status" value="1"/>
</dbReference>
<keyword evidence="2" id="KW-0472">Membrane</keyword>
<name>A0ABN9V6S0_9DINO</name>
<feature type="transmembrane region" description="Helical" evidence="2">
    <location>
        <begin position="253"/>
        <end position="275"/>
    </location>
</feature>
<feature type="transmembrane region" description="Helical" evidence="2">
    <location>
        <begin position="222"/>
        <end position="241"/>
    </location>
</feature>
<dbReference type="InterPro" id="IPR025067">
    <property type="entry name" value="DUF4079"/>
</dbReference>
<dbReference type="EMBL" id="CAUYUJ010016685">
    <property type="protein sequence ID" value="CAK0867823.1"/>
    <property type="molecule type" value="Genomic_DNA"/>
</dbReference>
<dbReference type="Proteomes" id="UP001189429">
    <property type="component" value="Unassembled WGS sequence"/>
</dbReference>
<comment type="caution">
    <text evidence="3">The sequence shown here is derived from an EMBL/GenBank/DDBJ whole genome shotgun (WGS) entry which is preliminary data.</text>
</comment>
<gene>
    <name evidence="3" type="ORF">PCOR1329_LOCUS54671</name>
</gene>
<evidence type="ECO:0000313" key="3">
    <source>
        <dbReference type="EMBL" id="CAK0867823.1"/>
    </source>
</evidence>
<dbReference type="PANTHER" id="PTHR34679:SF2">
    <property type="entry name" value="OS02G0122500 PROTEIN"/>
    <property type="match status" value="1"/>
</dbReference>
<feature type="transmembrane region" description="Helical" evidence="2">
    <location>
        <begin position="192"/>
        <end position="210"/>
    </location>
</feature>
<evidence type="ECO:0000256" key="2">
    <source>
        <dbReference type="SAM" id="Phobius"/>
    </source>
</evidence>
<organism evidence="3 4">
    <name type="scientific">Prorocentrum cordatum</name>
    <dbReference type="NCBI Taxonomy" id="2364126"/>
    <lineage>
        <taxon>Eukaryota</taxon>
        <taxon>Sar</taxon>
        <taxon>Alveolata</taxon>
        <taxon>Dinophyceae</taxon>
        <taxon>Prorocentrales</taxon>
        <taxon>Prorocentraceae</taxon>
        <taxon>Prorocentrum</taxon>
    </lineage>
</organism>
<feature type="transmembrane region" description="Helical" evidence="2">
    <location>
        <begin position="101"/>
        <end position="122"/>
    </location>
</feature>
<feature type="region of interest" description="Disordered" evidence="1">
    <location>
        <begin position="1"/>
        <end position="26"/>
    </location>
</feature>
<keyword evidence="2" id="KW-0812">Transmembrane</keyword>
<protein>
    <recommendedName>
        <fullName evidence="5">DUF4079 domain-containing protein</fullName>
    </recommendedName>
</protein>
<keyword evidence="4" id="KW-1185">Reference proteome</keyword>
<proteinExistence type="predicted"/>
<evidence type="ECO:0008006" key="5">
    <source>
        <dbReference type="Google" id="ProtNLM"/>
    </source>
</evidence>
<evidence type="ECO:0000256" key="1">
    <source>
        <dbReference type="SAM" id="MobiDB-lite"/>
    </source>
</evidence>
<feature type="non-terminal residue" evidence="3">
    <location>
        <position position="1"/>
    </location>
</feature>